<protein>
    <submittedName>
        <fullName evidence="7">DNA-N1-methyladenine dioxygenase</fullName>
    </submittedName>
</protein>
<comment type="cofactor">
    <cofactor evidence="1">
        <name>Fe(2+)</name>
        <dbReference type="ChEBI" id="CHEBI:29033"/>
    </cofactor>
</comment>
<evidence type="ECO:0000256" key="3">
    <source>
        <dbReference type="ARBA" id="ARBA00022964"/>
    </source>
</evidence>
<dbReference type="InterPro" id="IPR005123">
    <property type="entry name" value="Oxoglu/Fe-dep_dioxygenase_dom"/>
</dbReference>
<name>A0ABY0THE5_9PROT</name>
<dbReference type="PROSITE" id="PS51471">
    <property type="entry name" value="FE2OG_OXY"/>
    <property type="match status" value="1"/>
</dbReference>
<keyword evidence="8" id="KW-1185">Reference proteome</keyword>
<feature type="domain" description="Fe2OG dioxygenase" evidence="6">
    <location>
        <begin position="119"/>
        <end position="219"/>
    </location>
</feature>
<keyword evidence="4" id="KW-0560">Oxidoreductase</keyword>
<dbReference type="PANTHER" id="PTHR16557">
    <property type="entry name" value="ALKYLATED DNA REPAIR PROTEIN ALKB-RELATED"/>
    <property type="match status" value="1"/>
</dbReference>
<dbReference type="Pfam" id="PF13532">
    <property type="entry name" value="2OG-FeII_Oxy_2"/>
    <property type="match status" value="1"/>
</dbReference>
<evidence type="ECO:0000313" key="8">
    <source>
        <dbReference type="Proteomes" id="UP000183471"/>
    </source>
</evidence>
<evidence type="ECO:0000256" key="4">
    <source>
        <dbReference type="ARBA" id="ARBA00023002"/>
    </source>
</evidence>
<dbReference type="InterPro" id="IPR037151">
    <property type="entry name" value="AlkB-like_sf"/>
</dbReference>
<dbReference type="InterPro" id="IPR027450">
    <property type="entry name" value="AlkB-like"/>
</dbReference>
<evidence type="ECO:0000259" key="6">
    <source>
        <dbReference type="PROSITE" id="PS51471"/>
    </source>
</evidence>
<dbReference type="InterPro" id="IPR004574">
    <property type="entry name" value="Alkb"/>
</dbReference>
<dbReference type="EMBL" id="FNKY01000001">
    <property type="protein sequence ID" value="SDQ83955.1"/>
    <property type="molecule type" value="Genomic_DNA"/>
</dbReference>
<dbReference type="RefSeq" id="WP_074632979.1">
    <property type="nucleotide sequence ID" value="NZ_FNKY01000001.1"/>
</dbReference>
<reference evidence="7 8" key="1">
    <citation type="submission" date="2016-10" db="EMBL/GenBank/DDBJ databases">
        <authorList>
            <person name="Varghese N."/>
            <person name="Submissions S."/>
        </authorList>
    </citation>
    <scope>NUCLEOTIDE SEQUENCE [LARGE SCALE GENOMIC DNA]</scope>
    <source>
        <strain evidence="7 8">Nl1</strain>
    </source>
</reference>
<dbReference type="Gene3D" id="2.60.120.590">
    <property type="entry name" value="Alpha-ketoglutarate-dependent dioxygenase AlkB-like"/>
    <property type="match status" value="1"/>
</dbReference>
<keyword evidence="2" id="KW-0479">Metal-binding</keyword>
<evidence type="ECO:0000256" key="5">
    <source>
        <dbReference type="ARBA" id="ARBA00023004"/>
    </source>
</evidence>
<keyword evidence="5" id="KW-0408">Iron</keyword>
<keyword evidence="3 7" id="KW-0223">Dioxygenase</keyword>
<evidence type="ECO:0000256" key="2">
    <source>
        <dbReference type="ARBA" id="ARBA00022723"/>
    </source>
</evidence>
<dbReference type="PANTHER" id="PTHR16557:SF2">
    <property type="entry name" value="NUCLEIC ACID DIOXYGENASE ALKBH1"/>
    <property type="match status" value="1"/>
</dbReference>
<sequence>MTPDLFEFEEREQQQAWREQLCPGAVLLHGFAVPDEAAIFAALHRVTSEAPFRHLITPGGFRMSVAMLNCGTHGWVSDRNGYRYDAIDPESGKPWPRMPDVFRKLARDAAASAGFEDFEPDACLVNRYEPGARLSLHQDKNERDLGAPIVSVSLGLPAVFLWGGLRREDRPVRIPLMHGDVMAWGGPSRLCYHGILPLKEGNHPLMGGYRINLTFRKAT</sequence>
<dbReference type="NCBIfam" id="NF011930">
    <property type="entry name" value="PRK15401.1"/>
    <property type="match status" value="1"/>
</dbReference>
<gene>
    <name evidence="7" type="ORF">SAMN05216402_2500</name>
</gene>
<organism evidence="7 8">
    <name type="scientific">Nitrosospira multiformis</name>
    <dbReference type="NCBI Taxonomy" id="1231"/>
    <lineage>
        <taxon>Bacteria</taxon>
        <taxon>Pseudomonadati</taxon>
        <taxon>Pseudomonadota</taxon>
        <taxon>Betaproteobacteria</taxon>
        <taxon>Nitrosomonadales</taxon>
        <taxon>Nitrosomonadaceae</taxon>
        <taxon>Nitrosospira</taxon>
    </lineage>
</organism>
<evidence type="ECO:0000256" key="1">
    <source>
        <dbReference type="ARBA" id="ARBA00001954"/>
    </source>
</evidence>
<dbReference type="GO" id="GO:0051213">
    <property type="term" value="F:dioxygenase activity"/>
    <property type="evidence" value="ECO:0007669"/>
    <property type="project" value="UniProtKB-KW"/>
</dbReference>
<comment type="caution">
    <text evidence="7">The sequence shown here is derived from an EMBL/GenBank/DDBJ whole genome shotgun (WGS) entry which is preliminary data.</text>
</comment>
<dbReference type="Proteomes" id="UP000183471">
    <property type="component" value="Unassembled WGS sequence"/>
</dbReference>
<proteinExistence type="predicted"/>
<evidence type="ECO:0000313" key="7">
    <source>
        <dbReference type="EMBL" id="SDQ83955.1"/>
    </source>
</evidence>
<dbReference type="SUPFAM" id="SSF51197">
    <property type="entry name" value="Clavaminate synthase-like"/>
    <property type="match status" value="1"/>
</dbReference>
<accession>A0ABY0THE5</accession>